<proteinExistence type="predicted"/>
<protein>
    <submittedName>
        <fullName evidence="2">Uncharacterized protein</fullName>
    </submittedName>
</protein>
<keyword evidence="3" id="KW-1185">Reference proteome</keyword>
<organism evidence="2 3">
    <name type="scientific">Clytia hemisphaerica</name>
    <dbReference type="NCBI Taxonomy" id="252671"/>
    <lineage>
        <taxon>Eukaryota</taxon>
        <taxon>Metazoa</taxon>
        <taxon>Cnidaria</taxon>
        <taxon>Hydrozoa</taxon>
        <taxon>Hydroidolina</taxon>
        <taxon>Leptothecata</taxon>
        <taxon>Obeliida</taxon>
        <taxon>Clytiidae</taxon>
        <taxon>Clytia</taxon>
    </lineage>
</organism>
<reference evidence="2" key="1">
    <citation type="submission" date="2021-01" db="UniProtKB">
        <authorList>
            <consortium name="EnsemblMetazoa"/>
        </authorList>
    </citation>
    <scope>IDENTIFICATION</scope>
</reference>
<evidence type="ECO:0000256" key="1">
    <source>
        <dbReference type="SAM" id="MobiDB-lite"/>
    </source>
</evidence>
<name>A0A7M5XLF7_9CNID</name>
<feature type="compositionally biased region" description="Basic residues" evidence="1">
    <location>
        <begin position="209"/>
        <end position="220"/>
    </location>
</feature>
<dbReference type="EnsemblMetazoa" id="CLYHEMT025490.1">
    <property type="protein sequence ID" value="CLYHEMP025490.1"/>
    <property type="gene ID" value="CLYHEMG025490"/>
</dbReference>
<evidence type="ECO:0000313" key="3">
    <source>
        <dbReference type="Proteomes" id="UP000594262"/>
    </source>
</evidence>
<feature type="region of interest" description="Disordered" evidence="1">
    <location>
        <begin position="130"/>
        <end position="165"/>
    </location>
</feature>
<dbReference type="AlphaFoldDB" id="A0A7M5XLF7"/>
<evidence type="ECO:0000313" key="2">
    <source>
        <dbReference type="EnsemblMetazoa" id="CLYHEMP025490.1"/>
    </source>
</evidence>
<dbReference type="Proteomes" id="UP000594262">
    <property type="component" value="Unplaced"/>
</dbReference>
<accession>A0A7M5XLF7</accession>
<sequence length="350" mass="40565">MVYSCGYMSLDMSGIQNWDMHHFCCIKVTTIDPCFGNQKRNIRFRIKKISFFNLEFTKIPLWCKQTSNFQKLHLKMKKDWTLTPITGNLASKSKQVTFSKENDTAYIYPWSPTKYLLYGKYTEEELMEKRKKRKTEQSEQNVVSILKRPKNTDEDSSSNATTSGVRLLEEIVMEEANPKHPKLPSMAVFSPNRHKDLLTNIPKDNNTRSRAKSKSKKRNIKGLDSSFTLIGQTISRTENDGLPQLPSPKKLNESVFGCLRNIEGVVTSKHNKTPHDVSYKMPPISQVPRKPLIKTQINKIYTMDTTSNLENLNYLAEEEFEIPFPLISADRSKRTLIHQRQEKQGVLRRR</sequence>
<feature type="region of interest" description="Disordered" evidence="1">
    <location>
        <begin position="197"/>
        <end position="222"/>
    </location>
</feature>